<evidence type="ECO:0000313" key="7">
    <source>
        <dbReference type="Proteomes" id="UP000295122"/>
    </source>
</evidence>
<dbReference type="InterPro" id="IPR029016">
    <property type="entry name" value="GAF-like_dom_sf"/>
</dbReference>
<dbReference type="SUPFAM" id="SSF55781">
    <property type="entry name" value="GAF domain-like"/>
    <property type="match status" value="1"/>
</dbReference>
<dbReference type="SMART" id="SM00346">
    <property type="entry name" value="HTH_ICLR"/>
    <property type="match status" value="1"/>
</dbReference>
<dbReference type="InterPro" id="IPR005471">
    <property type="entry name" value="Tscrpt_reg_IclR_N"/>
</dbReference>
<dbReference type="AlphaFoldDB" id="A0A4R7C9C1"/>
<dbReference type="Proteomes" id="UP000295122">
    <property type="component" value="Unassembled WGS sequence"/>
</dbReference>
<proteinExistence type="predicted"/>
<evidence type="ECO:0000256" key="1">
    <source>
        <dbReference type="ARBA" id="ARBA00023015"/>
    </source>
</evidence>
<dbReference type="Pfam" id="PF01614">
    <property type="entry name" value="IclR_C"/>
    <property type="match status" value="1"/>
</dbReference>
<dbReference type="GO" id="GO:0045892">
    <property type="term" value="P:negative regulation of DNA-templated transcription"/>
    <property type="evidence" value="ECO:0007669"/>
    <property type="project" value="TreeGrafter"/>
</dbReference>
<dbReference type="EMBL" id="SNZR01000011">
    <property type="protein sequence ID" value="TDR93506.1"/>
    <property type="molecule type" value="Genomic_DNA"/>
</dbReference>
<gene>
    <name evidence="6" type="ORF">EV668_0768</name>
</gene>
<dbReference type="InterPro" id="IPR036390">
    <property type="entry name" value="WH_DNA-bd_sf"/>
</dbReference>
<dbReference type="PANTHER" id="PTHR30136">
    <property type="entry name" value="HELIX-TURN-HELIX TRANSCRIPTIONAL REGULATOR, ICLR FAMILY"/>
    <property type="match status" value="1"/>
</dbReference>
<dbReference type="Gene3D" id="1.10.10.10">
    <property type="entry name" value="Winged helix-like DNA-binding domain superfamily/Winged helix DNA-binding domain"/>
    <property type="match status" value="1"/>
</dbReference>
<organism evidence="6 7">
    <name type="scientific">Enterovirga rhinocerotis</name>
    <dbReference type="NCBI Taxonomy" id="1339210"/>
    <lineage>
        <taxon>Bacteria</taxon>
        <taxon>Pseudomonadati</taxon>
        <taxon>Pseudomonadota</taxon>
        <taxon>Alphaproteobacteria</taxon>
        <taxon>Hyphomicrobiales</taxon>
        <taxon>Methylobacteriaceae</taxon>
        <taxon>Enterovirga</taxon>
    </lineage>
</organism>
<name>A0A4R7C9C1_9HYPH</name>
<dbReference type="PROSITE" id="PS51078">
    <property type="entry name" value="ICLR_ED"/>
    <property type="match status" value="1"/>
</dbReference>
<dbReference type="Gene3D" id="3.30.450.40">
    <property type="match status" value="1"/>
</dbReference>
<keyword evidence="7" id="KW-1185">Reference proteome</keyword>
<keyword evidence="3" id="KW-0804">Transcription</keyword>
<dbReference type="InterPro" id="IPR050707">
    <property type="entry name" value="HTH_MetabolicPath_Reg"/>
</dbReference>
<dbReference type="Pfam" id="PF09339">
    <property type="entry name" value="HTH_IclR"/>
    <property type="match status" value="1"/>
</dbReference>
<dbReference type="RefSeq" id="WP_166652323.1">
    <property type="nucleotide sequence ID" value="NZ_SNZR01000011.1"/>
</dbReference>
<dbReference type="PROSITE" id="PS51077">
    <property type="entry name" value="HTH_ICLR"/>
    <property type="match status" value="1"/>
</dbReference>
<dbReference type="InterPro" id="IPR014757">
    <property type="entry name" value="Tscrpt_reg_IclR_C"/>
</dbReference>
<dbReference type="SUPFAM" id="SSF46785">
    <property type="entry name" value="Winged helix' DNA-binding domain"/>
    <property type="match status" value="1"/>
</dbReference>
<sequence length="267" mass="28181">MKSGLGAGGAQTIQRAVSLLREVSASRGRGARLTALAEAAELPVPTAHRLLAALTREGLLERDAATRGYRLGSLLYEFGLAASPDVDIRRLCASALQRLASETGDCAYVNARSGRDALCLDRREGSFAVQAAPVRIGNRRPLGVGSGALALLAILPSEEVDAVLESNARRYRRHGMSVDRVRVAVEATRARGFAVTTGRIVARFRGVALAVGNGVNGVPVALSVIAADERLDAPRIDRVVALLRREESALRAALTSELFSPAKGTLP</sequence>
<evidence type="ECO:0000313" key="6">
    <source>
        <dbReference type="EMBL" id="TDR93506.1"/>
    </source>
</evidence>
<comment type="caution">
    <text evidence="6">The sequence shown here is derived from an EMBL/GenBank/DDBJ whole genome shotgun (WGS) entry which is preliminary data.</text>
</comment>
<feature type="domain" description="HTH iclR-type" evidence="4">
    <location>
        <begin position="10"/>
        <end position="73"/>
    </location>
</feature>
<reference evidence="6 7" key="1">
    <citation type="submission" date="2019-03" db="EMBL/GenBank/DDBJ databases">
        <title>Genomic Encyclopedia of Type Strains, Phase IV (KMG-IV): sequencing the most valuable type-strain genomes for metagenomic binning, comparative biology and taxonomic classification.</title>
        <authorList>
            <person name="Goeker M."/>
        </authorList>
    </citation>
    <scope>NUCLEOTIDE SEQUENCE [LARGE SCALE GENOMIC DNA]</scope>
    <source>
        <strain evidence="6 7">DSM 25903</strain>
    </source>
</reference>
<evidence type="ECO:0000259" key="4">
    <source>
        <dbReference type="PROSITE" id="PS51077"/>
    </source>
</evidence>
<dbReference type="PANTHER" id="PTHR30136:SF39">
    <property type="entry name" value="TRANSCRIPTIONAL REGULATORY PROTEIN"/>
    <property type="match status" value="1"/>
</dbReference>
<keyword evidence="2" id="KW-0238">DNA-binding</keyword>
<accession>A0A4R7C9C1</accession>
<dbReference type="InterPro" id="IPR036388">
    <property type="entry name" value="WH-like_DNA-bd_sf"/>
</dbReference>
<evidence type="ECO:0000259" key="5">
    <source>
        <dbReference type="PROSITE" id="PS51078"/>
    </source>
</evidence>
<dbReference type="GO" id="GO:0003700">
    <property type="term" value="F:DNA-binding transcription factor activity"/>
    <property type="evidence" value="ECO:0007669"/>
    <property type="project" value="TreeGrafter"/>
</dbReference>
<protein>
    <submittedName>
        <fullName evidence="6">IclR family transcriptional regulator</fullName>
    </submittedName>
</protein>
<evidence type="ECO:0000256" key="3">
    <source>
        <dbReference type="ARBA" id="ARBA00023163"/>
    </source>
</evidence>
<keyword evidence="1" id="KW-0805">Transcription regulation</keyword>
<feature type="domain" description="IclR-ED" evidence="5">
    <location>
        <begin position="74"/>
        <end position="256"/>
    </location>
</feature>
<evidence type="ECO:0000256" key="2">
    <source>
        <dbReference type="ARBA" id="ARBA00023125"/>
    </source>
</evidence>
<dbReference type="GO" id="GO:0003677">
    <property type="term" value="F:DNA binding"/>
    <property type="evidence" value="ECO:0007669"/>
    <property type="project" value="UniProtKB-KW"/>
</dbReference>